<gene>
    <name evidence="1" type="ORF">U1T56_17645</name>
</gene>
<reference evidence="1 2" key="1">
    <citation type="submission" date="2024-01" db="EMBL/GenBank/DDBJ databases">
        <title>Multi-omics insights into the function and evolution of sodium benzoate biodegradation pathways in Benzoatithermus flavus gen. nov., sp. nov. from hot spring.</title>
        <authorList>
            <person name="Hu C.-J."/>
            <person name="Li W.-J."/>
        </authorList>
    </citation>
    <scope>NUCLEOTIDE SEQUENCE [LARGE SCALE GENOMIC DNA]</scope>
    <source>
        <strain evidence="1 2">SYSU G07066</strain>
    </source>
</reference>
<evidence type="ECO:0008006" key="3">
    <source>
        <dbReference type="Google" id="ProtNLM"/>
    </source>
</evidence>
<accession>A0ABU8XUV0</accession>
<evidence type="ECO:0000313" key="2">
    <source>
        <dbReference type="Proteomes" id="UP001375743"/>
    </source>
</evidence>
<dbReference type="RefSeq" id="WP_418160829.1">
    <property type="nucleotide sequence ID" value="NZ_JBBLZC010000020.1"/>
</dbReference>
<proteinExistence type="predicted"/>
<dbReference type="EMBL" id="JBBLZC010000020">
    <property type="protein sequence ID" value="MEK0084981.1"/>
    <property type="molecule type" value="Genomic_DNA"/>
</dbReference>
<dbReference type="InterPro" id="IPR029063">
    <property type="entry name" value="SAM-dependent_MTases_sf"/>
</dbReference>
<comment type="caution">
    <text evidence="1">The sequence shown here is derived from an EMBL/GenBank/DDBJ whole genome shotgun (WGS) entry which is preliminary data.</text>
</comment>
<name>A0ABU8XUV0_9PROT</name>
<dbReference type="Proteomes" id="UP001375743">
    <property type="component" value="Unassembled WGS sequence"/>
</dbReference>
<dbReference type="SUPFAM" id="SSF53335">
    <property type="entry name" value="S-adenosyl-L-methionine-dependent methyltransferases"/>
    <property type="match status" value="1"/>
</dbReference>
<keyword evidence="2" id="KW-1185">Reference proteome</keyword>
<protein>
    <recommendedName>
        <fullName evidence="3">Class I SAM-dependent methyltransferase</fullName>
    </recommendedName>
</protein>
<sequence length="275" mass="30054">MIRLPPGIPGPDRSHRLLGPRLAAVPTAPVTHEPADLLPQPPEQVPSRDSVILELSTSALKERMALLLERFVPKGWTVLGIGREQGFLAQALAERSPAVGPVDFLAFGDTADPAGALGPMVMIEPVDAVVLDDDVMGLPGPERSRLIGQGLGALRPGGRLLLVVSDAGTGLWAEGLTSYDAEMPDQKEAESPAPFGRTGLTILHRDGCDLGARSCVELVLELPWPAWIAALPVPVRERYGRKLWRLRRRIDRLRTAWPRLRWRLIELLKEEDEDG</sequence>
<evidence type="ECO:0000313" key="1">
    <source>
        <dbReference type="EMBL" id="MEK0084981.1"/>
    </source>
</evidence>
<organism evidence="1 2">
    <name type="scientific">Benzoatithermus flavus</name>
    <dbReference type="NCBI Taxonomy" id="3108223"/>
    <lineage>
        <taxon>Bacteria</taxon>
        <taxon>Pseudomonadati</taxon>
        <taxon>Pseudomonadota</taxon>
        <taxon>Alphaproteobacteria</taxon>
        <taxon>Geminicoccales</taxon>
        <taxon>Geminicoccaceae</taxon>
        <taxon>Benzoatithermus</taxon>
    </lineage>
</organism>
<dbReference type="Gene3D" id="3.40.50.150">
    <property type="entry name" value="Vaccinia Virus protein VP39"/>
    <property type="match status" value="1"/>
</dbReference>